<evidence type="ECO:0000313" key="2">
    <source>
        <dbReference type="Proteomes" id="UP001054945"/>
    </source>
</evidence>
<sequence length="118" mass="13730">MRESNIQQRDIYTERHQHRETSEHAEWLSLHQIQLNSNMKFSHVTNDAGIIGERLREQGKPSNSLVQFLHGCIKAGSRLTAQQWRVGKTISFSVLLLFVDLKETRKDLRGGFQKILFL</sequence>
<dbReference type="AlphaFoldDB" id="A0AAV4MBT3"/>
<name>A0AAV4MBT3_CAEEX</name>
<evidence type="ECO:0000313" key="1">
    <source>
        <dbReference type="EMBL" id="GIX69162.1"/>
    </source>
</evidence>
<dbReference type="EMBL" id="BPLR01002020">
    <property type="protein sequence ID" value="GIX69162.1"/>
    <property type="molecule type" value="Genomic_DNA"/>
</dbReference>
<comment type="caution">
    <text evidence="1">The sequence shown here is derived from an EMBL/GenBank/DDBJ whole genome shotgun (WGS) entry which is preliminary data.</text>
</comment>
<keyword evidence="2" id="KW-1185">Reference proteome</keyword>
<protein>
    <submittedName>
        <fullName evidence="1">Uncharacterized protein</fullName>
    </submittedName>
</protein>
<proteinExistence type="predicted"/>
<dbReference type="Proteomes" id="UP001054945">
    <property type="component" value="Unassembled WGS sequence"/>
</dbReference>
<accession>A0AAV4MBT3</accession>
<organism evidence="1 2">
    <name type="scientific">Caerostris extrusa</name>
    <name type="common">Bark spider</name>
    <name type="synonym">Caerostris bankana</name>
    <dbReference type="NCBI Taxonomy" id="172846"/>
    <lineage>
        <taxon>Eukaryota</taxon>
        <taxon>Metazoa</taxon>
        <taxon>Ecdysozoa</taxon>
        <taxon>Arthropoda</taxon>
        <taxon>Chelicerata</taxon>
        <taxon>Arachnida</taxon>
        <taxon>Araneae</taxon>
        <taxon>Araneomorphae</taxon>
        <taxon>Entelegynae</taxon>
        <taxon>Araneoidea</taxon>
        <taxon>Araneidae</taxon>
        <taxon>Caerostris</taxon>
    </lineage>
</organism>
<gene>
    <name evidence="1" type="ORF">CEXT_302501</name>
</gene>
<reference evidence="1 2" key="1">
    <citation type="submission" date="2021-06" db="EMBL/GenBank/DDBJ databases">
        <title>Caerostris extrusa draft genome.</title>
        <authorList>
            <person name="Kono N."/>
            <person name="Arakawa K."/>
        </authorList>
    </citation>
    <scope>NUCLEOTIDE SEQUENCE [LARGE SCALE GENOMIC DNA]</scope>
</reference>